<gene>
    <name evidence="2" type="ORF">JGI24_01169</name>
</gene>
<keyword evidence="3" id="KW-1185">Reference proteome</keyword>
<dbReference type="Proteomes" id="UP000243065">
    <property type="component" value="Unassembled WGS sequence"/>
</dbReference>
<organism evidence="2 3">
    <name type="scientific">Kryptobacter tengchongensis</name>
    <dbReference type="NCBI Taxonomy" id="1643429"/>
    <lineage>
        <taxon>Bacteria</taxon>
        <taxon>Pseudomonadati</taxon>
        <taxon>Candidatus Kryptoniota</taxon>
        <taxon>Candidatus Kryptobacter</taxon>
    </lineage>
</organism>
<dbReference type="EMBL" id="CZVU01000053">
    <property type="protein sequence ID" value="CUT02687.1"/>
    <property type="molecule type" value="Genomic_DNA"/>
</dbReference>
<reference evidence="2 3" key="1">
    <citation type="submission" date="2015-11" db="EMBL/GenBank/DDBJ databases">
        <authorList>
            <person name="Varghese N."/>
        </authorList>
    </citation>
    <scope>NUCLEOTIDE SEQUENCE [LARGE SCALE GENOMIC DNA]</scope>
    <source>
        <strain evidence="2 3">JGI-24</strain>
    </source>
</reference>
<feature type="transmembrane region" description="Helical" evidence="1">
    <location>
        <begin position="6"/>
        <end position="24"/>
    </location>
</feature>
<dbReference type="OrthoDB" id="5471300at2"/>
<proteinExistence type="predicted"/>
<keyword evidence="1" id="KW-0812">Transmembrane</keyword>
<dbReference type="AlphaFoldDB" id="A0A656D802"/>
<name>A0A656D802_KRYT1</name>
<protein>
    <submittedName>
        <fullName evidence="2">Uncharacterized protein</fullName>
    </submittedName>
</protein>
<evidence type="ECO:0000313" key="3">
    <source>
        <dbReference type="Proteomes" id="UP000243065"/>
    </source>
</evidence>
<sequence length="54" mass="6107">MAVEKILNYVGIVGVIAFLFIYGFELAPHHDGPPVSIKWIKENLGTEGFWYVNL</sequence>
<accession>A0A656D802</accession>
<evidence type="ECO:0000313" key="2">
    <source>
        <dbReference type="EMBL" id="CUT02687.1"/>
    </source>
</evidence>
<keyword evidence="1" id="KW-0472">Membrane</keyword>
<evidence type="ECO:0000256" key="1">
    <source>
        <dbReference type="SAM" id="Phobius"/>
    </source>
</evidence>
<dbReference type="RefSeq" id="WP_159420600.1">
    <property type="nucleotide sequence ID" value="NZ_CZVU01000053.1"/>
</dbReference>
<keyword evidence="1" id="KW-1133">Transmembrane helix</keyword>